<feature type="region of interest" description="Disordered" evidence="1">
    <location>
        <begin position="896"/>
        <end position="939"/>
    </location>
</feature>
<evidence type="ECO:0000313" key="3">
    <source>
        <dbReference type="Proteomes" id="UP001152747"/>
    </source>
</evidence>
<proteinExistence type="predicted"/>
<sequence length="1049" mass="123073">MKSLTSLYILSFRILEIYGHLINSEIAKDLSVYICSHGSTYSHANMNFIQYPVQFCVSLRSNKGIREHYRDLQSSTSLQGTVQISWRQLATANSCKLTFKGYQTEYRISPDLGGYIPCQNAISRHLFRLSQSMNFGSGQIERIEFNNSNSKCPIENVPTAYPEYISCKLQQNEWYMIEWKSTTRYETFRNGEYGTHWANDTQSFVVKMSEELRRNGTELIWLQRLVKLDSRLNGCDDVKVLVNFADDWTIRTNTITLTYRIFDGTMKIHSKIIGTFDIENWREIQFPLKRTPGDHQICAQMNSPVPSRYLVCRKIVDSMTSVFYEDSSWEDRSFARNQRQLYESTNDLVLLTVFRKNESKYFWFCAACRSKTNSFKNLLSLRLFALDHLRSSHSEENPDIEQIVKDEWKLVKEETNFDVEKLMEISRTRRDVKNQSRRKFYMTNLKSFENGQHFEEYLKNTYYKKDEDEEEQRKEKDYRFCFICLELVEKSDIDQHFRGKSHTELESHSHVSTFFELPSSVITKDFYDSDLTFPKDIFAYCTVYKTLHRDMFKWRCCLCPNTHAHTFVTFIVLRMYALRHIEANHNYLFREQFIESEWNIIKYELQIGFDVQKYLPTFYTIRGENTFNPHNPNDFTLPQQYYFIPQEFVKHYSICGFCFKSFPNREFIRHIVSHGFVEENGGKLLKRAETSAKVEELMESTNQFDAQKLDEPVKMLTIEGKQLKAKIEEISENASSISNSSTRTQQKRKSALDAKQLLSKTFEILKENFKKTSKTWDDPMNSNFSSSSSSSDQESSNDEYKASKNENRKFRRNRKMLSNSIKYDDFGDNSQMVLQWIQEQASKRGLDCNFNKDSSDEDTGIIIKKENVEEKVRVIKLPNEEKPVVMLEEEKEEEPEFVEPENRKKVVKKRVRFQESTKKGKKSNDKSNVNLVPQGNLNYSSMTPVQVRELIQNAAKERGIVFDSTSSESDLDSDSNAAPQSRSKSKPDSIFDKMSPDQMRLYLKIQAAQRGIQNGFVNSSSDSSDQEDEEEKVVKPTTRQTRKRKCARR</sequence>
<feature type="region of interest" description="Disordered" evidence="1">
    <location>
        <begin position="1013"/>
        <end position="1049"/>
    </location>
</feature>
<gene>
    <name evidence="2" type="ORF">CAMP_LOCUS325</name>
</gene>
<feature type="compositionally biased region" description="Basic and acidic residues" evidence="1">
    <location>
        <begin position="985"/>
        <end position="995"/>
    </location>
</feature>
<protein>
    <submittedName>
        <fullName evidence="2">Uncharacterized protein</fullName>
    </submittedName>
</protein>
<feature type="compositionally biased region" description="Basic and acidic residues" evidence="1">
    <location>
        <begin position="798"/>
        <end position="808"/>
    </location>
</feature>
<keyword evidence="3" id="KW-1185">Reference proteome</keyword>
<dbReference type="EMBL" id="CANHGI010000001">
    <property type="protein sequence ID" value="CAI5437688.1"/>
    <property type="molecule type" value="Genomic_DNA"/>
</dbReference>
<dbReference type="Proteomes" id="UP001152747">
    <property type="component" value="Unassembled WGS sequence"/>
</dbReference>
<accession>A0A9P1I4X1</accession>
<feature type="region of interest" description="Disordered" evidence="1">
    <location>
        <begin position="961"/>
        <end position="997"/>
    </location>
</feature>
<organism evidence="2 3">
    <name type="scientific">Caenorhabditis angaria</name>
    <dbReference type="NCBI Taxonomy" id="860376"/>
    <lineage>
        <taxon>Eukaryota</taxon>
        <taxon>Metazoa</taxon>
        <taxon>Ecdysozoa</taxon>
        <taxon>Nematoda</taxon>
        <taxon>Chromadorea</taxon>
        <taxon>Rhabditida</taxon>
        <taxon>Rhabditina</taxon>
        <taxon>Rhabditomorpha</taxon>
        <taxon>Rhabditoidea</taxon>
        <taxon>Rhabditidae</taxon>
        <taxon>Peloderinae</taxon>
        <taxon>Caenorhabditis</taxon>
    </lineage>
</organism>
<feature type="compositionally biased region" description="Polar residues" evidence="1">
    <location>
        <begin position="926"/>
        <end position="939"/>
    </location>
</feature>
<dbReference type="AlphaFoldDB" id="A0A9P1I4X1"/>
<name>A0A9P1I4X1_9PELO</name>
<feature type="region of interest" description="Disordered" evidence="1">
    <location>
        <begin position="733"/>
        <end position="752"/>
    </location>
</feature>
<reference evidence="2" key="1">
    <citation type="submission" date="2022-11" db="EMBL/GenBank/DDBJ databases">
        <authorList>
            <person name="Kikuchi T."/>
        </authorList>
    </citation>
    <scope>NUCLEOTIDE SEQUENCE</scope>
    <source>
        <strain evidence="2">PS1010</strain>
    </source>
</reference>
<comment type="caution">
    <text evidence="2">The sequence shown here is derived from an EMBL/GenBank/DDBJ whole genome shotgun (WGS) entry which is preliminary data.</text>
</comment>
<dbReference type="OrthoDB" id="5783790at2759"/>
<feature type="compositionally biased region" description="Low complexity" evidence="1">
    <location>
        <begin position="781"/>
        <end position="794"/>
    </location>
</feature>
<evidence type="ECO:0000313" key="2">
    <source>
        <dbReference type="EMBL" id="CAI5437688.1"/>
    </source>
</evidence>
<feature type="compositionally biased region" description="Basic and acidic residues" evidence="1">
    <location>
        <begin position="912"/>
        <end position="925"/>
    </location>
</feature>
<feature type="compositionally biased region" description="Basic residues" evidence="1">
    <location>
        <begin position="1040"/>
        <end position="1049"/>
    </location>
</feature>
<feature type="region of interest" description="Disordered" evidence="1">
    <location>
        <begin position="775"/>
        <end position="813"/>
    </location>
</feature>
<evidence type="ECO:0000256" key="1">
    <source>
        <dbReference type="SAM" id="MobiDB-lite"/>
    </source>
</evidence>